<comment type="caution">
    <text evidence="1">The sequence shown here is derived from an EMBL/GenBank/DDBJ whole genome shotgun (WGS) entry which is preliminary data.</text>
</comment>
<name>A0A1S8CE18_9GAMM</name>
<evidence type="ECO:0000313" key="1">
    <source>
        <dbReference type="EMBL" id="OMQ19283.1"/>
    </source>
</evidence>
<reference evidence="1 2" key="1">
    <citation type="submission" date="2016-11" db="EMBL/GenBank/DDBJ databases">
        <title>Rahnella oryzae sp. nov., isolated from rice root.</title>
        <authorList>
            <person name="Zhang X.-X."/>
            <person name="Zhang J."/>
        </authorList>
    </citation>
    <scope>NUCLEOTIDE SEQUENCE [LARGE SCALE GENOMIC DNA]</scope>
    <source>
        <strain evidence="1 2">J11-6</strain>
    </source>
</reference>
<organism evidence="1 2">
    <name type="scientific">Serratia oryzae</name>
    <dbReference type="NCBI Taxonomy" id="2034155"/>
    <lineage>
        <taxon>Bacteria</taxon>
        <taxon>Pseudomonadati</taxon>
        <taxon>Pseudomonadota</taxon>
        <taxon>Gammaproteobacteria</taxon>
        <taxon>Enterobacterales</taxon>
        <taxon>Yersiniaceae</taxon>
        <taxon>Serratia</taxon>
    </lineage>
</organism>
<sequence>MLAGVNVKVAVIAADGKPTIAQLTLDITYGLIARLRKPVISLSHLRVTSFMNSLIPLITGDDKFF</sequence>
<dbReference type="EMBL" id="MOXD01000021">
    <property type="protein sequence ID" value="OMQ19283.1"/>
    <property type="molecule type" value="Genomic_DNA"/>
</dbReference>
<proteinExistence type="predicted"/>
<dbReference type="Proteomes" id="UP000216021">
    <property type="component" value="Unassembled WGS sequence"/>
</dbReference>
<evidence type="ECO:0000313" key="2">
    <source>
        <dbReference type="Proteomes" id="UP000216021"/>
    </source>
</evidence>
<keyword evidence="2" id="KW-1185">Reference proteome</keyword>
<accession>A0A1S8CE18</accession>
<protein>
    <submittedName>
        <fullName evidence="1">Uncharacterized protein</fullName>
    </submittedName>
</protein>
<gene>
    <name evidence="1" type="ORF">BMI79_21410</name>
</gene>
<dbReference type="AlphaFoldDB" id="A0A1S8CE18"/>